<evidence type="ECO:0000313" key="3">
    <source>
        <dbReference type="Proteomes" id="UP001198182"/>
    </source>
</evidence>
<dbReference type="RefSeq" id="WP_308453399.1">
    <property type="nucleotide sequence ID" value="NZ_JAJEQR010000016.1"/>
</dbReference>
<accession>A0AAE3EB64</accession>
<evidence type="ECO:0000256" key="1">
    <source>
        <dbReference type="SAM" id="Phobius"/>
    </source>
</evidence>
<keyword evidence="1" id="KW-0812">Transmembrane</keyword>
<name>A0AAE3EB64_9FIRM</name>
<evidence type="ECO:0000313" key="2">
    <source>
        <dbReference type="EMBL" id="MCC2230761.1"/>
    </source>
</evidence>
<sequence>MKLSIKRLWKMDEVRVTTIAIVFAIVLLGLRHRSGVLNNFSDFFFSLGTVLIVVGGTRYIRNVGLFKTFSYMAYKKRWRHGKCGDGEMRPMSMAEYTQNVVMDEMRQKPVIYSLAVGAVGYILAFLLASVR</sequence>
<organism evidence="2 3">
    <name type="scientific">Hominifimenecus microfluidus</name>
    <dbReference type="NCBI Taxonomy" id="2885348"/>
    <lineage>
        <taxon>Bacteria</taxon>
        <taxon>Bacillati</taxon>
        <taxon>Bacillota</taxon>
        <taxon>Clostridia</taxon>
        <taxon>Lachnospirales</taxon>
        <taxon>Lachnospiraceae</taxon>
        <taxon>Hominifimenecus</taxon>
    </lineage>
</organism>
<keyword evidence="3" id="KW-1185">Reference proteome</keyword>
<reference evidence="2" key="1">
    <citation type="submission" date="2021-10" db="EMBL/GenBank/DDBJ databases">
        <title>Anaerobic single-cell dispensing facilitates the cultivation of human gut bacteria.</title>
        <authorList>
            <person name="Afrizal A."/>
        </authorList>
    </citation>
    <scope>NUCLEOTIDE SEQUENCE</scope>
    <source>
        <strain evidence="2">CLA-AA-H215</strain>
    </source>
</reference>
<keyword evidence="1" id="KW-0472">Membrane</keyword>
<keyword evidence="1" id="KW-1133">Transmembrane helix</keyword>
<feature type="transmembrane region" description="Helical" evidence="1">
    <location>
        <begin position="43"/>
        <end position="60"/>
    </location>
</feature>
<comment type="caution">
    <text evidence="2">The sequence shown here is derived from an EMBL/GenBank/DDBJ whole genome shotgun (WGS) entry which is preliminary data.</text>
</comment>
<protein>
    <submittedName>
        <fullName evidence="2">DUF3899 domain-containing protein</fullName>
    </submittedName>
</protein>
<proteinExistence type="predicted"/>
<gene>
    <name evidence="2" type="ORF">LKD81_07065</name>
</gene>
<dbReference type="EMBL" id="JAJEQR010000016">
    <property type="protein sequence ID" value="MCC2230761.1"/>
    <property type="molecule type" value="Genomic_DNA"/>
</dbReference>
<feature type="transmembrane region" description="Helical" evidence="1">
    <location>
        <begin position="110"/>
        <end position="130"/>
    </location>
</feature>
<dbReference type="Proteomes" id="UP001198182">
    <property type="component" value="Unassembled WGS sequence"/>
</dbReference>
<dbReference type="AlphaFoldDB" id="A0AAE3EB64"/>